<name>M9RFU9_9RHOB</name>
<dbReference type="EMBL" id="CP003742">
    <property type="protein sequence ID" value="AGI71042.1"/>
    <property type="molecule type" value="Genomic_DNA"/>
</dbReference>
<dbReference type="InterPro" id="IPR009057">
    <property type="entry name" value="Homeodomain-like_sf"/>
</dbReference>
<gene>
    <name evidence="1" type="ORF">OA238_c08270</name>
</gene>
<proteinExistence type="predicted"/>
<reference evidence="1 2" key="1">
    <citation type="journal article" date="2013" name="PLoS ONE">
        <title>Poles Apart: Arctic and Antarctic Octadecabacter strains Share High Genome Plasticity and a New Type of Xanthorhodopsin.</title>
        <authorList>
            <person name="Vollmers J."/>
            <person name="Voget S."/>
            <person name="Dietrich S."/>
            <person name="Gollnow K."/>
            <person name="Smits M."/>
            <person name="Meyer K."/>
            <person name="Brinkhoff T."/>
            <person name="Simon M."/>
            <person name="Daniel R."/>
        </authorList>
    </citation>
    <scope>NUCLEOTIDE SEQUENCE [LARGE SCALE GENOMIC DNA]</scope>
    <source>
        <strain evidence="1 2">238</strain>
    </source>
</reference>
<dbReference type="InterPro" id="IPR012337">
    <property type="entry name" value="RNaseH-like_sf"/>
</dbReference>
<dbReference type="SUPFAM" id="SSF53098">
    <property type="entry name" value="Ribonuclease H-like"/>
    <property type="match status" value="1"/>
</dbReference>
<evidence type="ECO:0000313" key="2">
    <source>
        <dbReference type="Proteomes" id="UP000004688"/>
    </source>
</evidence>
<protein>
    <submittedName>
        <fullName evidence="1">Putative IS481 family integrase</fullName>
    </submittedName>
</protein>
<dbReference type="Gene3D" id="3.30.420.10">
    <property type="entry name" value="Ribonuclease H-like superfamily/Ribonuclease H"/>
    <property type="match status" value="1"/>
</dbReference>
<dbReference type="eggNOG" id="COG2801">
    <property type="taxonomic scope" value="Bacteria"/>
</dbReference>
<dbReference type="HOGENOM" id="CLU_027402_15_1_5"/>
<dbReference type="STRING" id="391616.OA238_c08270"/>
<evidence type="ECO:0000313" key="1">
    <source>
        <dbReference type="EMBL" id="AGI71042.1"/>
    </source>
</evidence>
<dbReference type="KEGG" id="oar:OA238_c08270"/>
<dbReference type="Proteomes" id="UP000004688">
    <property type="component" value="Chromosome"/>
</dbReference>
<dbReference type="SUPFAM" id="SSF46689">
    <property type="entry name" value="Homeodomain-like"/>
    <property type="match status" value="1"/>
</dbReference>
<sequence length="249" mass="27988">MLVRLHSQATTTPKIIAAIQACEDSAWMVIERYGISESTVLKWRHRDSVEDRSHTPHRLQTTLSPAQESVAVALRKTLLVSLVDLLAVVREFLNSNVSRSGLDRCLRRHGVGNLRDLKVKEAKPKHSAFKAYEPGYLHIDVKYLPQMANETSRRYLFVAIDRATRWVFIGIYNNKTAANARRFLRDLERACPLRIRTILTKLPIIAPMVRATLATVRSLLTVSLACASVQRLANMSSIRCAANSASTIV</sequence>
<keyword evidence="2" id="KW-1185">Reference proteome</keyword>
<accession>M9RFU9</accession>
<organism evidence="1 2">
    <name type="scientific">Octadecabacter arcticus 238</name>
    <dbReference type="NCBI Taxonomy" id="391616"/>
    <lineage>
        <taxon>Bacteria</taxon>
        <taxon>Pseudomonadati</taxon>
        <taxon>Pseudomonadota</taxon>
        <taxon>Alphaproteobacteria</taxon>
        <taxon>Rhodobacterales</taxon>
        <taxon>Roseobacteraceae</taxon>
        <taxon>Octadecabacter</taxon>
    </lineage>
</organism>
<dbReference type="AlphaFoldDB" id="M9RFU9"/>
<dbReference type="GO" id="GO:0003676">
    <property type="term" value="F:nucleic acid binding"/>
    <property type="evidence" value="ECO:0007669"/>
    <property type="project" value="InterPro"/>
</dbReference>
<dbReference type="InterPro" id="IPR036397">
    <property type="entry name" value="RNaseH_sf"/>
</dbReference>